<proteinExistence type="predicted"/>
<evidence type="ECO:0000313" key="3">
    <source>
        <dbReference type="Proteomes" id="UP000250222"/>
    </source>
</evidence>
<gene>
    <name evidence="2" type="ORF">SAMN05216184_104128</name>
</gene>
<sequence>MTTDQPRGIDPDDYEVPDPTEAAERVREFISAWGDGRIDEVDGNALYARDLEALARTALEATPTTDGAALIAAERRRQVEEEGWTPEHDAEHPDGVLARAAVRYAAPEGPVRTRVAPVWPWPWHYWKPTPNDRVRELVKAGALIAAEIDRLAMNGGEHR</sequence>
<evidence type="ECO:0000313" key="2">
    <source>
        <dbReference type="EMBL" id="SSA40428.1"/>
    </source>
</evidence>
<dbReference type="Proteomes" id="UP000250222">
    <property type="component" value="Unassembled WGS sequence"/>
</dbReference>
<accession>A0A2Y9AB10</accession>
<reference evidence="2 3" key="1">
    <citation type="submission" date="2016-10" db="EMBL/GenBank/DDBJ databases">
        <authorList>
            <person name="Cai Z."/>
        </authorList>
    </citation>
    <scope>NUCLEOTIDE SEQUENCE [LARGE SCALE GENOMIC DNA]</scope>
    <source>
        <strain evidence="2 3">CGMCC 1.10826</strain>
    </source>
</reference>
<organism evidence="2 3">
    <name type="scientific">Georgenia satyanarayanai</name>
    <dbReference type="NCBI Taxonomy" id="860221"/>
    <lineage>
        <taxon>Bacteria</taxon>
        <taxon>Bacillati</taxon>
        <taxon>Actinomycetota</taxon>
        <taxon>Actinomycetes</taxon>
        <taxon>Micrococcales</taxon>
        <taxon>Bogoriellaceae</taxon>
        <taxon>Georgenia</taxon>
    </lineage>
</organism>
<name>A0A2Y9AB10_9MICO</name>
<protein>
    <submittedName>
        <fullName evidence="2">Uncharacterized protein</fullName>
    </submittedName>
</protein>
<dbReference type="RefSeq" id="WP_220035132.1">
    <property type="nucleotide sequence ID" value="NZ_QKLZ01000004.1"/>
</dbReference>
<evidence type="ECO:0000256" key="1">
    <source>
        <dbReference type="SAM" id="MobiDB-lite"/>
    </source>
</evidence>
<dbReference type="AlphaFoldDB" id="A0A2Y9AB10"/>
<dbReference type="EMBL" id="UETB01000004">
    <property type="protein sequence ID" value="SSA40428.1"/>
    <property type="molecule type" value="Genomic_DNA"/>
</dbReference>
<feature type="region of interest" description="Disordered" evidence="1">
    <location>
        <begin position="1"/>
        <end position="21"/>
    </location>
</feature>
<keyword evidence="3" id="KW-1185">Reference proteome</keyword>